<evidence type="ECO:0000259" key="1">
    <source>
        <dbReference type="Pfam" id="PF01979"/>
    </source>
</evidence>
<dbReference type="InterPro" id="IPR051781">
    <property type="entry name" value="Metallo-dep_Hydrolase"/>
</dbReference>
<dbReference type="Gene3D" id="2.30.40.10">
    <property type="entry name" value="Urease, subunit C, domain 1"/>
    <property type="match status" value="1"/>
</dbReference>
<dbReference type="SUPFAM" id="SSF51556">
    <property type="entry name" value="Metallo-dependent hydrolases"/>
    <property type="match status" value="1"/>
</dbReference>
<keyword evidence="3" id="KW-1185">Reference proteome</keyword>
<protein>
    <submittedName>
        <fullName evidence="2">Amidohydrolase family protein</fullName>
    </submittedName>
</protein>
<evidence type="ECO:0000313" key="2">
    <source>
        <dbReference type="EMBL" id="GAA1759828.1"/>
    </source>
</evidence>
<dbReference type="InterPro" id="IPR032466">
    <property type="entry name" value="Metal_Hydrolase"/>
</dbReference>
<organism evidence="2 3">
    <name type="scientific">Agromyces humatus</name>
    <dbReference type="NCBI Taxonomy" id="279573"/>
    <lineage>
        <taxon>Bacteria</taxon>
        <taxon>Bacillati</taxon>
        <taxon>Actinomycetota</taxon>
        <taxon>Actinomycetes</taxon>
        <taxon>Micrococcales</taxon>
        <taxon>Microbacteriaceae</taxon>
        <taxon>Agromyces</taxon>
    </lineage>
</organism>
<evidence type="ECO:0000313" key="3">
    <source>
        <dbReference type="Proteomes" id="UP001500506"/>
    </source>
</evidence>
<dbReference type="PANTHER" id="PTHR43135">
    <property type="entry name" value="ALPHA-D-RIBOSE 1-METHYLPHOSPHONATE 5-TRIPHOSPHATE DIPHOSPHATASE"/>
    <property type="match status" value="1"/>
</dbReference>
<dbReference type="Pfam" id="PF01979">
    <property type="entry name" value="Amidohydro_1"/>
    <property type="match status" value="1"/>
</dbReference>
<dbReference type="SUPFAM" id="SSF51338">
    <property type="entry name" value="Composite domain of metallo-dependent hydrolases"/>
    <property type="match status" value="2"/>
</dbReference>
<dbReference type="PANTHER" id="PTHR43135:SF3">
    <property type="entry name" value="ALPHA-D-RIBOSE 1-METHYLPHOSPHONATE 5-TRIPHOSPHATE DIPHOSPHATASE"/>
    <property type="match status" value="1"/>
</dbReference>
<proteinExistence type="predicted"/>
<gene>
    <name evidence="2" type="ORF">GCM10009747_18600</name>
</gene>
<sequence>MSTTTYRAGTLADVRNLQLLDDQAIVVDGDRIVAVEPWGRAQRPDDYVDLRDHLVAPGLIDLHTHLIGSLDHGSYAPFITKSASWAALQGVRNAAATLRSGFTTVRDLGTFRAFIDCDLRDAIDDGIVPGPRMFTTGGYVTSSTGGGEITDLVGDIPLPRDFRIGVADSVDEVRRAVRTLIHGGADLIKIIATGAGFAAGTVPGAPEFSEAEIRAAVEEAALYGKHVAAHAHGVLGAVRAVRAGVRTLDHGSYIEGDEIFDLLVERDTFYVPTTFVIKWVESHGASDFPAEVRRKVHEGLDISMEALRTAVRRGVKLAYGTDAIIFPHGANAMQMVDFAEAGMPGIEILRTATLNAADAIGTEDVGALEPGRYADFIAIKGVRDADDVRVFQNVDLVVKGGAVVA</sequence>
<comment type="caution">
    <text evidence="2">The sequence shown here is derived from an EMBL/GenBank/DDBJ whole genome shotgun (WGS) entry which is preliminary data.</text>
</comment>
<dbReference type="InterPro" id="IPR011059">
    <property type="entry name" value="Metal-dep_hydrolase_composite"/>
</dbReference>
<feature type="domain" description="Amidohydrolase-related" evidence="1">
    <location>
        <begin position="55"/>
        <end position="403"/>
    </location>
</feature>
<dbReference type="CDD" id="cd01299">
    <property type="entry name" value="Met_dep_hydrolase_A"/>
    <property type="match status" value="1"/>
</dbReference>
<dbReference type="RefSeq" id="WP_232499967.1">
    <property type="nucleotide sequence ID" value="NZ_BAAANH010000003.1"/>
</dbReference>
<reference evidence="2 3" key="1">
    <citation type="journal article" date="2019" name="Int. J. Syst. Evol. Microbiol.">
        <title>The Global Catalogue of Microorganisms (GCM) 10K type strain sequencing project: providing services to taxonomists for standard genome sequencing and annotation.</title>
        <authorList>
            <consortium name="The Broad Institute Genomics Platform"/>
            <consortium name="The Broad Institute Genome Sequencing Center for Infectious Disease"/>
            <person name="Wu L."/>
            <person name="Ma J."/>
        </authorList>
    </citation>
    <scope>NUCLEOTIDE SEQUENCE [LARGE SCALE GENOMIC DNA]</scope>
    <source>
        <strain evidence="2 3">JCM 14319</strain>
    </source>
</reference>
<dbReference type="Gene3D" id="3.20.20.140">
    <property type="entry name" value="Metal-dependent hydrolases"/>
    <property type="match status" value="1"/>
</dbReference>
<dbReference type="InterPro" id="IPR057744">
    <property type="entry name" value="OTAase-like"/>
</dbReference>
<dbReference type="InterPro" id="IPR006680">
    <property type="entry name" value="Amidohydro-rel"/>
</dbReference>
<dbReference type="Proteomes" id="UP001500506">
    <property type="component" value="Unassembled WGS sequence"/>
</dbReference>
<name>A0ABN2KNS4_9MICO</name>
<dbReference type="EMBL" id="BAAANH010000003">
    <property type="protein sequence ID" value="GAA1759828.1"/>
    <property type="molecule type" value="Genomic_DNA"/>
</dbReference>
<accession>A0ABN2KNS4</accession>